<evidence type="ECO:0000313" key="4">
    <source>
        <dbReference type="Proteomes" id="UP000182314"/>
    </source>
</evidence>
<dbReference type="EMBL" id="FOKO01000006">
    <property type="protein sequence ID" value="SFD17603.1"/>
    <property type="molecule type" value="Genomic_DNA"/>
</dbReference>
<dbReference type="Proteomes" id="UP000078227">
    <property type="component" value="Chromosome"/>
</dbReference>
<reference evidence="1 3" key="2">
    <citation type="submission" date="2021-03" db="EMBL/GenBank/DDBJ databases">
        <authorList>
            <person name="Li Y."/>
            <person name="Li S."/>
            <person name="Chen M."/>
            <person name="Peng G."/>
            <person name="Tan Z."/>
            <person name="An Q."/>
        </authorList>
    </citation>
    <scope>NUCLEOTIDE SEQUENCE [LARGE SCALE GENOMIC DNA]</scope>
    <source>
        <strain evidence="1 3">Ola 51</strain>
    </source>
</reference>
<proteinExistence type="predicted"/>
<reference evidence="2 4" key="1">
    <citation type="submission" date="2016-10" db="EMBL/GenBank/DDBJ databases">
        <authorList>
            <person name="Varghese N."/>
            <person name="Submissions S."/>
        </authorList>
    </citation>
    <scope>NUCLEOTIDE SEQUENCE [LARGE SCALE GENOMIC DNA]</scope>
    <source>
        <strain evidence="2 4">CGMCC 1.7012</strain>
    </source>
</reference>
<accession>A0AA94KS31</accession>
<sequence length="91" mass="9328">MRELNTQEIAAVSGASLASVGGFLGFQAGNIFDFLTSKIGLSTNFGSYTSQIGTGIGQLCSLNFTDAKANIANGYNGLVSAVITAIGNLFK</sequence>
<organism evidence="2 4">
    <name type="scientific">Kosakonia oryzae</name>
    <dbReference type="NCBI Taxonomy" id="497725"/>
    <lineage>
        <taxon>Bacteria</taxon>
        <taxon>Pseudomonadati</taxon>
        <taxon>Pseudomonadota</taxon>
        <taxon>Gammaproteobacteria</taxon>
        <taxon>Enterobacterales</taxon>
        <taxon>Enterobacteriaceae</taxon>
        <taxon>Kosakonia</taxon>
    </lineage>
</organism>
<dbReference type="Proteomes" id="UP000182314">
    <property type="component" value="Unassembled WGS sequence"/>
</dbReference>
<evidence type="ECO:0000313" key="1">
    <source>
        <dbReference type="EMBL" id="ANI80681.1"/>
    </source>
</evidence>
<protein>
    <submittedName>
        <fullName evidence="2">Uncharacterized protein</fullName>
    </submittedName>
</protein>
<keyword evidence="3" id="KW-1185">Reference proteome</keyword>
<dbReference type="RefSeq" id="WP_064562696.1">
    <property type="nucleotide sequence ID" value="NZ_CP014007.2"/>
</dbReference>
<dbReference type="EMBL" id="CP014007">
    <property type="protein sequence ID" value="ANI80681.1"/>
    <property type="molecule type" value="Genomic_DNA"/>
</dbReference>
<name>A0AA94KS31_9ENTR</name>
<dbReference type="KEGG" id="kor:AWR26_00445"/>
<dbReference type="AlphaFoldDB" id="A0AA94KS31"/>
<evidence type="ECO:0000313" key="3">
    <source>
        <dbReference type="Proteomes" id="UP000078227"/>
    </source>
</evidence>
<evidence type="ECO:0000313" key="2">
    <source>
        <dbReference type="EMBL" id="SFD17603.1"/>
    </source>
</evidence>
<gene>
    <name evidence="1" type="ORF">AWR26_00445</name>
    <name evidence="2" type="ORF">SAMN05216286_4557</name>
</gene>